<evidence type="ECO:0000256" key="1">
    <source>
        <dbReference type="SAM" id="Phobius"/>
    </source>
</evidence>
<dbReference type="Proteomes" id="UP000510821">
    <property type="component" value="Chromosome"/>
</dbReference>
<proteinExistence type="predicted"/>
<dbReference type="EMBL" id="CP058998">
    <property type="protein sequence ID" value="QLJ52274.1"/>
    <property type="molecule type" value="Genomic_DNA"/>
</dbReference>
<gene>
    <name evidence="2" type="ORF">Sv326_0099</name>
</gene>
<accession>A0A7D5XHE3</accession>
<name>A0A7D5XHE3_FERL1</name>
<evidence type="ECO:0000313" key="3">
    <source>
        <dbReference type="Proteomes" id="UP000510821"/>
    </source>
</evidence>
<organism evidence="2 3">
    <name type="scientific">Fermentimicrarchaeum limneticum</name>
    <dbReference type="NCBI Taxonomy" id="2795018"/>
    <lineage>
        <taxon>Archaea</taxon>
        <taxon>Candidatus Micrarchaeota</taxon>
        <taxon>Candidatus Fermentimicrarchaeales</taxon>
        <taxon>Candidatus Fermentimicrarchaeaceae</taxon>
        <taxon>Candidatus Fermentimicrarchaeum</taxon>
    </lineage>
</organism>
<sequence length="175" mass="18460">MKMRKGQTAMEYLMTYGWAILIIMVVLAVLFYLGVLNPPIPAQCTFPAGITCVTNKLSAGTAKLTLEIGQGTGKTIRVTGVQCTQNTTPEYIISTYVGYNPATNLTIASGSKAFIAKADGTGAISMVNCTDANGGSLGDMGIGTQYNGRIIVNYTETDSGMTRIAVGTYSVKFEA</sequence>
<keyword evidence="1" id="KW-0812">Transmembrane</keyword>
<keyword evidence="1" id="KW-1133">Transmembrane helix</keyword>
<keyword evidence="1" id="KW-0472">Membrane</keyword>
<feature type="transmembrane region" description="Helical" evidence="1">
    <location>
        <begin position="12"/>
        <end position="35"/>
    </location>
</feature>
<reference evidence="3" key="1">
    <citation type="submission" date="2020-07" db="EMBL/GenBank/DDBJ databases">
        <title>Metabolic diversity and evolutionary history of the archaeal phylum ###Micrarchaeota### uncovered from a freshwater lake metagenome.</title>
        <authorList>
            <person name="Kadnikov V.V."/>
            <person name="Savvichev A.S."/>
            <person name="Mardanov A.V."/>
            <person name="Beletsky A.V."/>
            <person name="Chupakov A.V."/>
            <person name="Kokryatskaya N.M."/>
            <person name="Pimenov N.V."/>
            <person name="Ravin N.V."/>
        </authorList>
    </citation>
    <scope>NUCLEOTIDE SEQUENCE [LARGE SCALE GENOMIC DNA]</scope>
</reference>
<dbReference type="KEGG" id="flt:Sv326_0099"/>
<evidence type="ECO:0000313" key="2">
    <source>
        <dbReference type="EMBL" id="QLJ52274.1"/>
    </source>
</evidence>
<dbReference type="AlphaFoldDB" id="A0A7D5XHE3"/>
<protein>
    <submittedName>
        <fullName evidence="2">Uncharacterized protein</fullName>
    </submittedName>
</protein>